<dbReference type="HOGENOM" id="CLU_047455_0_0_1"/>
<dbReference type="EMBL" id="KN833002">
    <property type="protein sequence ID" value="KIM80855.1"/>
    <property type="molecule type" value="Genomic_DNA"/>
</dbReference>
<protein>
    <recommendedName>
        <fullName evidence="5">Nuclear receptor-binding factor 2 MIT domain-containing protein</fullName>
    </recommendedName>
</protein>
<reference evidence="3 4" key="1">
    <citation type="submission" date="2014-04" db="EMBL/GenBank/DDBJ databases">
        <authorList>
            <consortium name="DOE Joint Genome Institute"/>
            <person name="Kuo A."/>
            <person name="Tarkka M."/>
            <person name="Buscot F."/>
            <person name="Kohler A."/>
            <person name="Nagy L.G."/>
            <person name="Floudas D."/>
            <person name="Copeland A."/>
            <person name="Barry K.W."/>
            <person name="Cichocki N."/>
            <person name="Veneault-Fourrey C."/>
            <person name="LaButti K."/>
            <person name="Lindquist E.A."/>
            <person name="Lipzen A."/>
            <person name="Lundell T."/>
            <person name="Morin E."/>
            <person name="Murat C."/>
            <person name="Sun H."/>
            <person name="Tunlid A."/>
            <person name="Henrissat B."/>
            <person name="Grigoriev I.V."/>
            <person name="Hibbett D.S."/>
            <person name="Martin F."/>
            <person name="Nordberg H.P."/>
            <person name="Cantor M.N."/>
            <person name="Hua S.X."/>
        </authorList>
    </citation>
    <scope>NUCLEOTIDE SEQUENCE [LARGE SCALE GENOMIC DNA]</scope>
    <source>
        <strain evidence="3 4">F 1598</strain>
    </source>
</reference>
<dbReference type="Proteomes" id="UP000054166">
    <property type="component" value="Unassembled WGS sequence"/>
</dbReference>
<proteinExistence type="predicted"/>
<evidence type="ECO:0000256" key="1">
    <source>
        <dbReference type="SAM" id="Coils"/>
    </source>
</evidence>
<evidence type="ECO:0000256" key="2">
    <source>
        <dbReference type="SAM" id="MobiDB-lite"/>
    </source>
</evidence>
<dbReference type="STRING" id="765440.A0A0C3F847"/>
<dbReference type="OrthoDB" id="3197614at2759"/>
<feature type="compositionally biased region" description="Polar residues" evidence="2">
    <location>
        <begin position="88"/>
        <end position="101"/>
    </location>
</feature>
<name>A0A0C3F847_PILCF</name>
<feature type="compositionally biased region" description="Basic and acidic residues" evidence="2">
    <location>
        <begin position="176"/>
        <end position="187"/>
    </location>
</feature>
<feature type="region of interest" description="Disordered" evidence="2">
    <location>
        <begin position="175"/>
        <end position="201"/>
    </location>
</feature>
<evidence type="ECO:0008006" key="5">
    <source>
        <dbReference type="Google" id="ProtNLM"/>
    </source>
</evidence>
<keyword evidence="4" id="KW-1185">Reference proteome</keyword>
<dbReference type="InParanoid" id="A0A0C3F847"/>
<sequence>MESPLNTAHQHVQNSEEYEAQGLLIPAAEEHYKAAEAFQVCFEQATDEQHKRTMRMLHDDQCKLHKELQRRIEKLRAENKDPTLPQKPIQSPRLSPSSPTFDTGAYSPRMLPSPPPYARGRMTDSQATVDESFMVLGGRSDPGDDFAKFWARMEAMQQLLEQPLAVAFATAPLGEEQQKQKGVRREGSSSSENTDAEEPMTTRFARKMGISKGSKSRIFGNDAAAARAGPSKLQNVDFGEEFDEDVFADENDELSESFCLVPGSSEPSPATLKRENIALKDQILTMQHRLAQADRILQLRKEQDMQLRDSIVMARQHAQKAMGASLIGNQHQRPGQQKIDFSALNINVPPVPTPMAPLNPVRDREVPQLLRRIRELEEELRNVKSDNEKQKAMITKFRERWDKLKESAKRKKDAKASAEAAKSGVREIIDEEPEAEAEETTMSA</sequence>
<feature type="region of interest" description="Disordered" evidence="2">
    <location>
        <begin position="405"/>
        <end position="444"/>
    </location>
</feature>
<dbReference type="PANTHER" id="PTHR40130">
    <property type="entry name" value="EXPRESSED PROTEIN"/>
    <property type="match status" value="1"/>
</dbReference>
<feature type="coiled-coil region" evidence="1">
    <location>
        <begin position="366"/>
        <end position="393"/>
    </location>
</feature>
<reference evidence="4" key="2">
    <citation type="submission" date="2015-01" db="EMBL/GenBank/DDBJ databases">
        <title>Evolutionary Origins and Diversification of the Mycorrhizal Mutualists.</title>
        <authorList>
            <consortium name="DOE Joint Genome Institute"/>
            <consortium name="Mycorrhizal Genomics Consortium"/>
            <person name="Kohler A."/>
            <person name="Kuo A."/>
            <person name="Nagy L.G."/>
            <person name="Floudas D."/>
            <person name="Copeland A."/>
            <person name="Barry K.W."/>
            <person name="Cichocki N."/>
            <person name="Veneault-Fourrey C."/>
            <person name="LaButti K."/>
            <person name="Lindquist E.A."/>
            <person name="Lipzen A."/>
            <person name="Lundell T."/>
            <person name="Morin E."/>
            <person name="Murat C."/>
            <person name="Riley R."/>
            <person name="Ohm R."/>
            <person name="Sun H."/>
            <person name="Tunlid A."/>
            <person name="Henrissat B."/>
            <person name="Grigoriev I.V."/>
            <person name="Hibbett D.S."/>
            <person name="Martin F."/>
        </authorList>
    </citation>
    <scope>NUCLEOTIDE SEQUENCE [LARGE SCALE GENOMIC DNA]</scope>
    <source>
        <strain evidence="4">F 1598</strain>
    </source>
</reference>
<accession>A0A0C3F847</accession>
<feature type="compositionally biased region" description="Acidic residues" evidence="2">
    <location>
        <begin position="429"/>
        <end position="444"/>
    </location>
</feature>
<evidence type="ECO:0000313" key="3">
    <source>
        <dbReference type="EMBL" id="KIM80855.1"/>
    </source>
</evidence>
<dbReference type="Gene3D" id="1.20.58.80">
    <property type="entry name" value="Phosphotransferase system, lactose/cellobiose-type IIA subunit"/>
    <property type="match status" value="1"/>
</dbReference>
<dbReference type="PANTHER" id="PTHR40130:SF1">
    <property type="entry name" value="SPINDLE POLE BODY-ASSOCIATED PROTEIN CUT12 DOMAIN-CONTAINING PROTEIN"/>
    <property type="match status" value="1"/>
</dbReference>
<gene>
    <name evidence="3" type="ORF">PILCRDRAFT_822152</name>
</gene>
<evidence type="ECO:0000313" key="4">
    <source>
        <dbReference type="Proteomes" id="UP000054166"/>
    </source>
</evidence>
<dbReference type="AlphaFoldDB" id="A0A0C3F847"/>
<feature type="region of interest" description="Disordered" evidence="2">
    <location>
        <begin position="75"/>
        <end position="122"/>
    </location>
</feature>
<organism evidence="3 4">
    <name type="scientific">Piloderma croceum (strain F 1598)</name>
    <dbReference type="NCBI Taxonomy" id="765440"/>
    <lineage>
        <taxon>Eukaryota</taxon>
        <taxon>Fungi</taxon>
        <taxon>Dikarya</taxon>
        <taxon>Basidiomycota</taxon>
        <taxon>Agaricomycotina</taxon>
        <taxon>Agaricomycetes</taxon>
        <taxon>Agaricomycetidae</taxon>
        <taxon>Atheliales</taxon>
        <taxon>Atheliaceae</taxon>
        <taxon>Piloderma</taxon>
    </lineage>
</organism>
<keyword evidence="1" id="KW-0175">Coiled coil</keyword>